<evidence type="ECO:0000259" key="5">
    <source>
        <dbReference type="Pfam" id="PF01258"/>
    </source>
</evidence>
<evidence type="ECO:0000256" key="4">
    <source>
        <dbReference type="PROSITE-ProRule" id="PRU00510"/>
    </source>
</evidence>
<dbReference type="Pfam" id="PF01258">
    <property type="entry name" value="zf-dskA_traR"/>
    <property type="match status" value="1"/>
</dbReference>
<evidence type="ECO:0000256" key="2">
    <source>
        <dbReference type="ARBA" id="ARBA00022771"/>
    </source>
</evidence>
<keyword evidence="1" id="KW-0479">Metal-binding</keyword>
<feature type="zinc finger region" description="dksA C4-type" evidence="4">
    <location>
        <begin position="82"/>
        <end position="106"/>
    </location>
</feature>
<dbReference type="EMBL" id="FWFO01000001">
    <property type="protein sequence ID" value="SLN27714.1"/>
    <property type="molecule type" value="Genomic_DNA"/>
</dbReference>
<keyword evidence="7" id="KW-1185">Reference proteome</keyword>
<proteinExistence type="predicted"/>
<organism evidence="6 7">
    <name type="scientific">Falsiruegeria litorea R37</name>
    <dbReference type="NCBI Taxonomy" id="1200284"/>
    <lineage>
        <taxon>Bacteria</taxon>
        <taxon>Pseudomonadati</taxon>
        <taxon>Pseudomonadota</taxon>
        <taxon>Alphaproteobacteria</taxon>
        <taxon>Rhodobacterales</taxon>
        <taxon>Roseobacteraceae</taxon>
        <taxon>Falsiruegeria</taxon>
    </lineage>
</organism>
<feature type="domain" description="Zinc finger DksA/TraR C4-type" evidence="5">
    <location>
        <begin position="79"/>
        <end position="106"/>
    </location>
</feature>
<dbReference type="GO" id="GO:0008270">
    <property type="term" value="F:zinc ion binding"/>
    <property type="evidence" value="ECO:0007669"/>
    <property type="project" value="UniProtKB-KW"/>
</dbReference>
<dbReference type="PANTHER" id="PTHR33823:SF2">
    <property type="entry name" value="RNA POLYMERASE-BINDING TRANSCRIPTION FACTOR DKSA"/>
    <property type="match status" value="1"/>
</dbReference>
<keyword evidence="2" id="KW-0863">Zinc-finger</keyword>
<dbReference type="SUPFAM" id="SSF57716">
    <property type="entry name" value="Glucocorticoid receptor-like (DNA-binding domain)"/>
    <property type="match status" value="1"/>
</dbReference>
<dbReference type="AlphaFoldDB" id="A0A1Y5RXT8"/>
<dbReference type="Proteomes" id="UP000193077">
    <property type="component" value="Unassembled WGS sequence"/>
</dbReference>
<accession>A0A1Y5RXT8</accession>
<dbReference type="RefSeq" id="WP_085794709.1">
    <property type="nucleotide sequence ID" value="NZ_FWFO01000001.1"/>
</dbReference>
<protein>
    <submittedName>
        <fullName evidence="6">RNA polymerase-binding transcription factor</fullName>
    </submittedName>
</protein>
<dbReference type="PROSITE" id="PS51128">
    <property type="entry name" value="ZF_DKSA_2"/>
    <property type="match status" value="1"/>
</dbReference>
<evidence type="ECO:0000313" key="7">
    <source>
        <dbReference type="Proteomes" id="UP000193077"/>
    </source>
</evidence>
<name>A0A1Y5RXT8_9RHOB</name>
<dbReference type="InterPro" id="IPR000962">
    <property type="entry name" value="Znf_DskA_TraR"/>
</dbReference>
<sequence>MNPEHFRSLILERLAALDADDEVGKQGQAIVKLDQTSVGRLSRMDALQHQAMAQATARRREVERMRLNAALDRIENDEFGYCTDCGEAIPVPRLEADPGIARCAECTRGA</sequence>
<keyword evidence="3" id="KW-0862">Zinc</keyword>
<dbReference type="OrthoDB" id="1121111at2"/>
<dbReference type="Gene3D" id="1.20.120.910">
    <property type="entry name" value="DksA, coiled-coil domain"/>
    <property type="match status" value="1"/>
</dbReference>
<reference evidence="6 7" key="1">
    <citation type="submission" date="2017-03" db="EMBL/GenBank/DDBJ databases">
        <authorList>
            <person name="Afonso C.L."/>
            <person name="Miller P.J."/>
            <person name="Scott M.A."/>
            <person name="Spackman E."/>
            <person name="Goraichik I."/>
            <person name="Dimitrov K.M."/>
            <person name="Suarez D.L."/>
            <person name="Swayne D.E."/>
        </authorList>
    </citation>
    <scope>NUCLEOTIDE SEQUENCE [LARGE SCALE GENOMIC DNA]</scope>
    <source>
        <strain evidence="6 7">CECT 7639</strain>
    </source>
</reference>
<evidence type="ECO:0000313" key="6">
    <source>
        <dbReference type="EMBL" id="SLN27714.1"/>
    </source>
</evidence>
<evidence type="ECO:0000256" key="3">
    <source>
        <dbReference type="ARBA" id="ARBA00022833"/>
    </source>
</evidence>
<evidence type="ECO:0000256" key="1">
    <source>
        <dbReference type="ARBA" id="ARBA00022723"/>
    </source>
</evidence>
<dbReference type="PANTHER" id="PTHR33823">
    <property type="entry name" value="RNA POLYMERASE-BINDING TRANSCRIPTION FACTOR DKSA-RELATED"/>
    <property type="match status" value="1"/>
</dbReference>
<gene>
    <name evidence="6" type="ORF">TRL7639_01054</name>
</gene>